<feature type="transmembrane region" description="Helical" evidence="20">
    <location>
        <begin position="335"/>
        <end position="354"/>
    </location>
</feature>
<evidence type="ECO:0000313" key="23">
    <source>
        <dbReference type="Proteomes" id="UP000193380"/>
    </source>
</evidence>
<name>A0A060XFG6_ONCMY</name>
<feature type="transmembrane region" description="Helical" evidence="20">
    <location>
        <begin position="841"/>
        <end position="860"/>
    </location>
</feature>
<dbReference type="PROSITE" id="PS50125">
    <property type="entry name" value="GUANYLATE_CYCLASE_2"/>
    <property type="match status" value="1"/>
</dbReference>
<keyword evidence="9 17" id="KW-0547">Nucleotide-binding</keyword>
<evidence type="ECO:0000256" key="14">
    <source>
        <dbReference type="ARBA" id="ARBA00023136"/>
    </source>
</evidence>
<evidence type="ECO:0000256" key="10">
    <source>
        <dbReference type="ARBA" id="ARBA00022840"/>
    </source>
</evidence>
<dbReference type="PANTHER" id="PTHR45627">
    <property type="entry name" value="ADENYLATE CYCLASE TYPE 1"/>
    <property type="match status" value="1"/>
</dbReference>
<feature type="transmembrane region" description="Helical" evidence="20">
    <location>
        <begin position="612"/>
        <end position="633"/>
    </location>
</feature>
<evidence type="ECO:0000256" key="2">
    <source>
        <dbReference type="ARBA" id="ARBA00001936"/>
    </source>
</evidence>
<feature type="region of interest" description="Disordered" evidence="19">
    <location>
        <begin position="68"/>
        <end position="94"/>
    </location>
</feature>
<dbReference type="SMART" id="SM00044">
    <property type="entry name" value="CYCc"/>
    <property type="match status" value="1"/>
</dbReference>
<accession>A0A060XFG6</accession>
<keyword evidence="11 17" id="KW-0460">Magnesium</keyword>
<dbReference type="EC" id="4.6.1.1" evidence="5 17"/>
<keyword evidence="10 17" id="KW-0067">ATP-binding</keyword>
<proteinExistence type="inferred from homology"/>
<dbReference type="FunFam" id="3.30.70.1230:FF:000001">
    <property type="entry name" value="Adenylate cyclase"/>
    <property type="match status" value="1"/>
</dbReference>
<dbReference type="InterPro" id="IPR029787">
    <property type="entry name" value="Nucleotide_cyclase"/>
</dbReference>
<dbReference type="Pfam" id="PF00211">
    <property type="entry name" value="Guanylate_cyc"/>
    <property type="match status" value="1"/>
</dbReference>
<dbReference type="GO" id="GO:0046872">
    <property type="term" value="F:metal ion binding"/>
    <property type="evidence" value="ECO:0007669"/>
    <property type="project" value="UniProtKB-KW"/>
</dbReference>
<evidence type="ECO:0000256" key="9">
    <source>
        <dbReference type="ARBA" id="ARBA00022741"/>
    </source>
</evidence>
<evidence type="ECO:0000256" key="17">
    <source>
        <dbReference type="PIRNR" id="PIRNR039050"/>
    </source>
</evidence>
<evidence type="ECO:0000256" key="13">
    <source>
        <dbReference type="ARBA" id="ARBA00022998"/>
    </source>
</evidence>
<feature type="transmembrane region" description="Helical" evidence="20">
    <location>
        <begin position="304"/>
        <end position="323"/>
    </location>
</feature>
<gene>
    <name evidence="22" type="ORF">GSONMT00035677001</name>
</gene>
<keyword evidence="15" id="KW-0325">Glycoprotein</keyword>
<comment type="subcellular location">
    <subcellularLocation>
        <location evidence="4">Membrane</location>
        <topology evidence="4">Multi-pass membrane protein</topology>
    </subcellularLocation>
</comment>
<keyword evidence="16 17" id="KW-0456">Lyase</keyword>
<evidence type="ECO:0000256" key="11">
    <source>
        <dbReference type="ARBA" id="ARBA00022842"/>
    </source>
</evidence>
<organism evidence="22 23">
    <name type="scientific">Oncorhynchus mykiss</name>
    <name type="common">Rainbow trout</name>
    <name type="synonym">Salmo gairdneri</name>
    <dbReference type="NCBI Taxonomy" id="8022"/>
    <lineage>
        <taxon>Eukaryota</taxon>
        <taxon>Metazoa</taxon>
        <taxon>Chordata</taxon>
        <taxon>Craniata</taxon>
        <taxon>Vertebrata</taxon>
        <taxon>Euteleostomi</taxon>
        <taxon>Actinopterygii</taxon>
        <taxon>Neopterygii</taxon>
        <taxon>Teleostei</taxon>
        <taxon>Protacanthopterygii</taxon>
        <taxon>Salmoniformes</taxon>
        <taxon>Salmonidae</taxon>
        <taxon>Salmoninae</taxon>
        <taxon>Oncorhynchus</taxon>
    </lineage>
</organism>
<dbReference type="PANTHER" id="PTHR45627:SF11">
    <property type="entry name" value="ADENYLATE CYCLASE TYPE 6"/>
    <property type="match status" value="1"/>
</dbReference>
<keyword evidence="13 17" id="KW-0115">cAMP biosynthesis</keyword>
<evidence type="ECO:0000256" key="5">
    <source>
        <dbReference type="ARBA" id="ARBA00012201"/>
    </source>
</evidence>
<dbReference type="SUPFAM" id="SSF55073">
    <property type="entry name" value="Nucleotide cyclase"/>
    <property type="match status" value="1"/>
</dbReference>
<dbReference type="PROSITE" id="PS00452">
    <property type="entry name" value="GUANYLATE_CYCLASE_1"/>
    <property type="match status" value="1"/>
</dbReference>
<dbReference type="InterPro" id="IPR001054">
    <property type="entry name" value="A/G_cyclase"/>
</dbReference>
<dbReference type="Gene3D" id="3.30.70.1230">
    <property type="entry name" value="Nucleotide cyclase"/>
    <property type="match status" value="2"/>
</dbReference>
<dbReference type="InterPro" id="IPR018297">
    <property type="entry name" value="A/G_cyclase_CS"/>
</dbReference>
<dbReference type="GO" id="GO:0035556">
    <property type="term" value="P:intracellular signal transduction"/>
    <property type="evidence" value="ECO:0007669"/>
    <property type="project" value="InterPro"/>
</dbReference>
<feature type="domain" description="Guanylate cyclase" evidence="21">
    <location>
        <begin position="928"/>
        <end position="1067"/>
    </location>
</feature>
<dbReference type="PaxDb" id="8022-A0A060XFG6"/>
<comment type="catalytic activity">
    <reaction evidence="1 17">
        <text>ATP = 3',5'-cyclic AMP + diphosphate</text>
        <dbReference type="Rhea" id="RHEA:15389"/>
        <dbReference type="ChEBI" id="CHEBI:30616"/>
        <dbReference type="ChEBI" id="CHEBI:33019"/>
        <dbReference type="ChEBI" id="CHEBI:58165"/>
        <dbReference type="EC" id="4.6.1.1"/>
    </reaction>
</comment>
<dbReference type="GO" id="GO:0005524">
    <property type="term" value="F:ATP binding"/>
    <property type="evidence" value="ECO:0007669"/>
    <property type="project" value="UniProtKB-UniRule"/>
</dbReference>
<sequence length="1118" mass="125932">MNDFSNSNSPICPTLCFSPFPPTQNVLVQWLPSGQSRRPQDRVGGAQWQEVQAEGRLIPLQPALHELPEGPGRHGAPLWSPPQPPPLRRGGRGGGGGGNFGVRCIWQEDHYGKGGVTGEGVGLKSVDLGFEDGDLKGRNGGGGGEVGDEGLNGGGVVTAADCWLRVVRVFQSKKFQSHKLELLYQRYFFRLNQSSLTMLMGVLVIVCGVMLTFHCVHATPDVAYSSALSVAMALFMALMVVCNRNGFHQDYMWMVSYLVIGVLLLMQVFGMLMVAPRSASEGIWWSVFFIYIIYTLLPVRMRAAVLSGGVLSTIHLVTTWQFNQEDVFLWKQLNANVLIFLCTNIIGICTHYPAEVSQRQAFQETRGYIQARLHLQRENQQQERLLLSVLPRHVAMEMKADINAKKEDMMFHKIYIQKHDNVSSFLMRRTSSLQIISNPFRMNEIIVANDRGHKRIHITKATLQYLNGDYEVEPGFGGERNAYLKENSIETFLVLGCSQKRKDEKDMMAKMQRTRSNSNEGLMPPWVPDTRFSRTKDSKVFRQMGIDESSSKDNRGAQEAMNPEDEVDEFLGRAIDARSIDQLRKDHVKKFLLTFQTSSLEKKYSKKVDDRFGGYVACTLLVFCFISFIQIVIFPHTPVMLGIYISIFIILANILFICAIYSCVKLFPAAMQTVSKKIVQSRTNSTLVGVFTIILVFISAFVNMFACDTESLVVCISRELNISVAMVTPCLIRNLSVSVDGGLEICPSQGPSCPFPEYFSYSVLLTLLACSVFLQISSIGKLALMLLIQLTFLLLVEWPQVALFDSADLFVTSNALDFNETIQWSRFNETTDECPFSETKVSLRVMTPVILTVFVLALYLHAQQVESTSRLDFLWKLQATEEKEEMEELQAYNRRLLHNILPKDVAAHFLARERRNDELYYQSCECVAVMFASISNFSEFYVELEANNEGVECLRLLNEIIADFDEIISEERFRQLEKIKTIGSTYMAASGLNDSTYDREGRSHITALADYAMRLREQMKYINEHSFNNFQMKIGLNIGPVVAGVIGARKPQYDIWGNTVNVASRMDSTGVPDRIQVTTDLHQVLSDIGYVLECRGVVKVKGKGEMTTYFLNDGPPNS</sequence>
<evidence type="ECO:0000256" key="16">
    <source>
        <dbReference type="ARBA" id="ARBA00023239"/>
    </source>
</evidence>
<keyword evidence="8" id="KW-0677">Repeat</keyword>
<keyword evidence="14 17" id="KW-0472">Membrane</keyword>
<evidence type="ECO:0000256" key="7">
    <source>
        <dbReference type="ARBA" id="ARBA00022723"/>
    </source>
</evidence>
<reference evidence="22" key="1">
    <citation type="journal article" date="2014" name="Nat. Commun.">
        <title>The rainbow trout genome provides novel insights into evolution after whole-genome duplication in vertebrates.</title>
        <authorList>
            <person name="Berthelot C."/>
            <person name="Brunet F."/>
            <person name="Chalopin D."/>
            <person name="Juanchich A."/>
            <person name="Bernard M."/>
            <person name="Noel B."/>
            <person name="Bento P."/>
            <person name="Da Silva C."/>
            <person name="Labadie K."/>
            <person name="Alberti A."/>
            <person name="Aury J.M."/>
            <person name="Louis A."/>
            <person name="Dehais P."/>
            <person name="Bardou P."/>
            <person name="Montfort J."/>
            <person name="Klopp C."/>
            <person name="Cabau C."/>
            <person name="Gaspin C."/>
            <person name="Thorgaard G.H."/>
            <person name="Boussaha M."/>
            <person name="Quillet E."/>
            <person name="Guyomard R."/>
            <person name="Galiana D."/>
            <person name="Bobe J."/>
            <person name="Volff J.N."/>
            <person name="Genet C."/>
            <person name="Wincker P."/>
            <person name="Jaillon O."/>
            <person name="Roest Crollius H."/>
            <person name="Guiguen Y."/>
        </authorList>
    </citation>
    <scope>NUCLEOTIDE SEQUENCE [LARGE SCALE GENOMIC DNA]</scope>
</reference>
<dbReference type="GO" id="GO:0004016">
    <property type="term" value="F:adenylate cyclase activity"/>
    <property type="evidence" value="ECO:0007669"/>
    <property type="project" value="UniProtKB-EC"/>
</dbReference>
<dbReference type="CDD" id="cd07302">
    <property type="entry name" value="CHD"/>
    <property type="match status" value="1"/>
</dbReference>
<evidence type="ECO:0000313" key="22">
    <source>
        <dbReference type="EMBL" id="CDQ78181.1"/>
    </source>
</evidence>
<dbReference type="EMBL" id="FR905298">
    <property type="protein sequence ID" value="CDQ78181.1"/>
    <property type="molecule type" value="Genomic_DNA"/>
</dbReference>
<reference evidence="22" key="2">
    <citation type="submission" date="2014-03" db="EMBL/GenBank/DDBJ databases">
        <authorList>
            <person name="Genoscope - CEA"/>
        </authorList>
    </citation>
    <scope>NUCLEOTIDE SEQUENCE</scope>
</reference>
<evidence type="ECO:0000256" key="3">
    <source>
        <dbReference type="ARBA" id="ARBA00001946"/>
    </source>
</evidence>
<keyword evidence="7 17" id="KW-0479">Metal-binding</keyword>
<comment type="cofactor">
    <cofactor evidence="3 17">
        <name>Mg(2+)</name>
        <dbReference type="ChEBI" id="CHEBI:18420"/>
    </cofactor>
</comment>
<evidence type="ECO:0000256" key="4">
    <source>
        <dbReference type="ARBA" id="ARBA00004141"/>
    </source>
</evidence>
<dbReference type="Pfam" id="PF06327">
    <property type="entry name" value="Adcy_cons_dom"/>
    <property type="match status" value="1"/>
</dbReference>
<evidence type="ECO:0000256" key="20">
    <source>
        <dbReference type="SAM" id="Phobius"/>
    </source>
</evidence>
<feature type="transmembrane region" description="Helical" evidence="20">
    <location>
        <begin position="639"/>
        <end position="664"/>
    </location>
</feature>
<evidence type="ECO:0000256" key="6">
    <source>
        <dbReference type="ARBA" id="ARBA00022692"/>
    </source>
</evidence>
<dbReference type="Proteomes" id="UP000193380">
    <property type="component" value="Unassembled WGS sequence"/>
</dbReference>
<evidence type="ECO:0000256" key="8">
    <source>
        <dbReference type="ARBA" id="ARBA00022737"/>
    </source>
</evidence>
<dbReference type="AlphaFoldDB" id="A0A060XFG6"/>
<feature type="transmembrane region" description="Helical" evidence="20">
    <location>
        <begin position="282"/>
        <end position="297"/>
    </location>
</feature>
<comment type="similarity">
    <text evidence="17 18">Belongs to the adenylyl cyclase class-4/guanylyl cyclase family.</text>
</comment>
<dbReference type="GO" id="GO:0006171">
    <property type="term" value="P:cAMP biosynthetic process"/>
    <property type="evidence" value="ECO:0007669"/>
    <property type="project" value="UniProtKB-KW"/>
</dbReference>
<evidence type="ECO:0000256" key="15">
    <source>
        <dbReference type="ARBA" id="ARBA00023180"/>
    </source>
</evidence>
<feature type="transmembrane region" description="Helical" evidence="20">
    <location>
        <begin position="758"/>
        <end position="776"/>
    </location>
</feature>
<dbReference type="InterPro" id="IPR030672">
    <property type="entry name" value="Adcy"/>
</dbReference>
<feature type="transmembrane region" description="Helical" evidence="20">
    <location>
        <begin position="222"/>
        <end position="242"/>
    </location>
</feature>
<keyword evidence="12 20" id="KW-1133">Transmembrane helix</keyword>
<dbReference type="STRING" id="8022.A0A060XFG6"/>
<protein>
    <recommendedName>
        <fullName evidence="5 17">adenylate cyclase</fullName>
        <ecNumber evidence="5 17">4.6.1.1</ecNumber>
    </recommendedName>
</protein>
<keyword evidence="6 20" id="KW-0812">Transmembrane</keyword>
<evidence type="ECO:0000256" key="19">
    <source>
        <dbReference type="SAM" id="MobiDB-lite"/>
    </source>
</evidence>
<evidence type="ECO:0000259" key="21">
    <source>
        <dbReference type="PROSITE" id="PS50125"/>
    </source>
</evidence>
<feature type="transmembrane region" description="Helical" evidence="20">
    <location>
        <begin position="685"/>
        <end position="706"/>
    </location>
</feature>
<dbReference type="InterPro" id="IPR009398">
    <property type="entry name" value="Adcy_conserved_dom"/>
</dbReference>
<feature type="transmembrane region" description="Helical" evidence="20">
    <location>
        <begin position="254"/>
        <end position="276"/>
    </location>
</feature>
<comment type="cofactor">
    <cofactor evidence="2">
        <name>Mn(2+)</name>
        <dbReference type="ChEBI" id="CHEBI:29035"/>
    </cofactor>
</comment>
<comment type="function">
    <text evidence="17">Catalyzes the formation of the signaling molecule cAMP in response to G-protein signaling.</text>
</comment>
<evidence type="ECO:0000256" key="1">
    <source>
        <dbReference type="ARBA" id="ARBA00001593"/>
    </source>
</evidence>
<evidence type="ECO:0000256" key="18">
    <source>
        <dbReference type="RuleBase" id="RU000405"/>
    </source>
</evidence>
<dbReference type="PIRSF" id="PIRSF039050">
    <property type="entry name" value="Ade_cyc"/>
    <property type="match status" value="1"/>
</dbReference>
<dbReference type="Pfam" id="PF16214">
    <property type="entry name" value="AC_N"/>
    <property type="match status" value="1"/>
</dbReference>
<evidence type="ECO:0000256" key="12">
    <source>
        <dbReference type="ARBA" id="ARBA00022989"/>
    </source>
</evidence>
<feature type="transmembrane region" description="Helical" evidence="20">
    <location>
        <begin position="196"/>
        <end position="216"/>
    </location>
</feature>
<dbReference type="GO" id="GO:0007189">
    <property type="term" value="P:adenylate cyclase-activating G protein-coupled receptor signaling pathway"/>
    <property type="evidence" value="ECO:0007669"/>
    <property type="project" value="TreeGrafter"/>
</dbReference>
<dbReference type="InterPro" id="IPR032628">
    <property type="entry name" value="AC_N"/>
</dbReference>
<feature type="transmembrane region" description="Helical" evidence="20">
    <location>
        <begin position="783"/>
        <end position="801"/>
    </location>
</feature>
<dbReference type="GO" id="GO:0005886">
    <property type="term" value="C:plasma membrane"/>
    <property type="evidence" value="ECO:0007669"/>
    <property type="project" value="InterPro"/>
</dbReference>